<reference evidence="1 2" key="1">
    <citation type="submission" date="2022-10" db="EMBL/GenBank/DDBJ databases">
        <title>Pararhodobacter sp. nov., isolated from marine algae.</title>
        <authorList>
            <person name="Choi B.J."/>
            <person name="Kim J.M."/>
            <person name="Lee J.K."/>
            <person name="Choi D.G."/>
            <person name="Jeon C.O."/>
        </authorList>
    </citation>
    <scope>NUCLEOTIDE SEQUENCE [LARGE SCALE GENOMIC DNA]</scope>
    <source>
        <strain evidence="1 2">ZQ420</strain>
    </source>
</reference>
<dbReference type="EMBL" id="JAPDFL010000001">
    <property type="protein sequence ID" value="MCW1933014.1"/>
    <property type="molecule type" value="Genomic_DNA"/>
</dbReference>
<proteinExistence type="predicted"/>
<organism evidence="1 2">
    <name type="scientific">Pararhodobacter zhoushanensis</name>
    <dbReference type="NCBI Taxonomy" id="2479545"/>
    <lineage>
        <taxon>Bacteria</taxon>
        <taxon>Pseudomonadati</taxon>
        <taxon>Pseudomonadota</taxon>
        <taxon>Alphaproteobacteria</taxon>
        <taxon>Rhodobacterales</taxon>
        <taxon>Paracoccaceae</taxon>
        <taxon>Pararhodobacter</taxon>
    </lineage>
</organism>
<gene>
    <name evidence="1" type="ORF">OKW52_12295</name>
</gene>
<name>A0ABT3GZP0_9RHOB</name>
<dbReference type="RefSeq" id="WP_264505965.1">
    <property type="nucleotide sequence ID" value="NZ_JAPDFL010000001.1"/>
</dbReference>
<keyword evidence="2" id="KW-1185">Reference proteome</keyword>
<dbReference type="Proteomes" id="UP001208938">
    <property type="component" value="Unassembled WGS sequence"/>
</dbReference>
<sequence length="104" mass="11918">MRSESQADELTRVRERITALRSRERDLCAALIAGSEDARLGQWSRVEVVERRVRIFDHNLLPQVLREDPLFWRERVLTEVRCDRLGAGLMGADDAALIGMSLLN</sequence>
<protein>
    <submittedName>
        <fullName evidence="1">Uncharacterized protein</fullName>
    </submittedName>
</protein>
<comment type="caution">
    <text evidence="1">The sequence shown here is derived from an EMBL/GenBank/DDBJ whole genome shotgun (WGS) entry which is preliminary data.</text>
</comment>
<evidence type="ECO:0000313" key="2">
    <source>
        <dbReference type="Proteomes" id="UP001208938"/>
    </source>
</evidence>
<evidence type="ECO:0000313" key="1">
    <source>
        <dbReference type="EMBL" id="MCW1933014.1"/>
    </source>
</evidence>
<accession>A0ABT3GZP0</accession>